<dbReference type="InterPro" id="IPR050131">
    <property type="entry name" value="Peptidase_S8_subtilisin-like"/>
</dbReference>
<dbReference type="InterPro" id="IPR036852">
    <property type="entry name" value="Peptidase_S8/S53_dom_sf"/>
</dbReference>
<protein>
    <recommendedName>
        <fullName evidence="7">Peptidase S8/S53 domain-containing protein</fullName>
    </recommendedName>
</protein>
<evidence type="ECO:0000256" key="6">
    <source>
        <dbReference type="SAM" id="SignalP"/>
    </source>
</evidence>
<sequence length="549" mass="60727">MLLLLPLLLIALAGLGLPAPTANFTVQAAAKRYTIFNSDPSKKDETTRTRDWLEYQKTDQSVAIANIIDSNGNVETLTSTVDEASGWVVETSAGEGVTIYVVEPGVEVHVKDDRGVEVFKNSFNTKILQIKTSEAAEDHEVNRDSTEDGHGTCIATKVLGQRCSVAKNATLVAVKTTNDQDGLMQAWDAVMKEVTRDPAKAKILWIATIWRGGTSRRSARFTTLVSPSCLRLAYFSQKGPQVTICAPGVDVYTHNNKDGAAVRVDGTSISAAIVARTIATYMNHNEYPWSSSTMDTNRVQAIGDYIRSSKSSWRRNTWLNIIWNGAGSYVWDHAEQAPPDNLPPPSSPQPPSNPKTCNGINNKHYVTRDTMIQEASFELISETQWRRWKSRWTGLPALTSNQTSMIVPNTCTSCWMTAIRKTTQWTGKLGAIFTLSKSCIAGTRRTYLRQAPMPQPWGVCERHYNVFSESYVVAGAGWLNSGFGYELYGKMKAKSISPSHWKFFYSLGDDGREWTAQFNTVVSAEDGLEDVLKELVNWPGLGIDCKSPP</sequence>
<name>A0A9P4QT81_9PLEO</name>
<evidence type="ECO:0000256" key="2">
    <source>
        <dbReference type="ARBA" id="ARBA00022670"/>
    </source>
</evidence>
<dbReference type="InterPro" id="IPR000209">
    <property type="entry name" value="Peptidase_S8/S53_dom"/>
</dbReference>
<feature type="domain" description="Peptidase S8/S53" evidence="7">
    <location>
        <begin position="232"/>
        <end position="294"/>
    </location>
</feature>
<organism evidence="8 9">
    <name type="scientific">Polyplosphaeria fusca</name>
    <dbReference type="NCBI Taxonomy" id="682080"/>
    <lineage>
        <taxon>Eukaryota</taxon>
        <taxon>Fungi</taxon>
        <taxon>Dikarya</taxon>
        <taxon>Ascomycota</taxon>
        <taxon>Pezizomycotina</taxon>
        <taxon>Dothideomycetes</taxon>
        <taxon>Pleosporomycetidae</taxon>
        <taxon>Pleosporales</taxon>
        <taxon>Tetraplosphaeriaceae</taxon>
        <taxon>Polyplosphaeria</taxon>
    </lineage>
</organism>
<dbReference type="Proteomes" id="UP000799444">
    <property type="component" value="Unassembled WGS sequence"/>
</dbReference>
<evidence type="ECO:0000256" key="4">
    <source>
        <dbReference type="ARBA" id="ARBA00022825"/>
    </source>
</evidence>
<feature type="chain" id="PRO_5040352439" description="Peptidase S8/S53 domain-containing protein" evidence="6">
    <location>
        <begin position="19"/>
        <end position="549"/>
    </location>
</feature>
<dbReference type="Gene3D" id="3.40.50.200">
    <property type="entry name" value="Peptidase S8/S53 domain"/>
    <property type="match status" value="2"/>
</dbReference>
<feature type="signal peptide" evidence="6">
    <location>
        <begin position="1"/>
        <end position="18"/>
    </location>
</feature>
<dbReference type="EMBL" id="ML996162">
    <property type="protein sequence ID" value="KAF2733352.1"/>
    <property type="molecule type" value="Genomic_DNA"/>
</dbReference>
<comment type="caution">
    <text evidence="8">The sequence shown here is derived from an EMBL/GenBank/DDBJ whole genome shotgun (WGS) entry which is preliminary data.</text>
</comment>
<evidence type="ECO:0000256" key="5">
    <source>
        <dbReference type="SAM" id="MobiDB-lite"/>
    </source>
</evidence>
<dbReference type="PANTHER" id="PTHR43806">
    <property type="entry name" value="PEPTIDASE S8"/>
    <property type="match status" value="1"/>
</dbReference>
<dbReference type="Pfam" id="PF00082">
    <property type="entry name" value="Peptidase_S8"/>
    <property type="match status" value="1"/>
</dbReference>
<gene>
    <name evidence="8" type="ORF">EJ04DRAFT_605595</name>
</gene>
<keyword evidence="2" id="KW-0645">Protease</keyword>
<dbReference type="OrthoDB" id="1896086at2759"/>
<evidence type="ECO:0000256" key="1">
    <source>
        <dbReference type="ARBA" id="ARBA00011073"/>
    </source>
</evidence>
<evidence type="ECO:0000313" key="9">
    <source>
        <dbReference type="Proteomes" id="UP000799444"/>
    </source>
</evidence>
<proteinExistence type="inferred from homology"/>
<evidence type="ECO:0000259" key="7">
    <source>
        <dbReference type="Pfam" id="PF00082"/>
    </source>
</evidence>
<keyword evidence="6" id="KW-0732">Signal</keyword>
<reference evidence="8" key="1">
    <citation type="journal article" date="2020" name="Stud. Mycol.">
        <title>101 Dothideomycetes genomes: a test case for predicting lifestyles and emergence of pathogens.</title>
        <authorList>
            <person name="Haridas S."/>
            <person name="Albert R."/>
            <person name="Binder M."/>
            <person name="Bloem J."/>
            <person name="Labutti K."/>
            <person name="Salamov A."/>
            <person name="Andreopoulos B."/>
            <person name="Baker S."/>
            <person name="Barry K."/>
            <person name="Bills G."/>
            <person name="Bluhm B."/>
            <person name="Cannon C."/>
            <person name="Castanera R."/>
            <person name="Culley D."/>
            <person name="Daum C."/>
            <person name="Ezra D."/>
            <person name="Gonzalez J."/>
            <person name="Henrissat B."/>
            <person name="Kuo A."/>
            <person name="Liang C."/>
            <person name="Lipzen A."/>
            <person name="Lutzoni F."/>
            <person name="Magnuson J."/>
            <person name="Mondo S."/>
            <person name="Nolan M."/>
            <person name="Ohm R."/>
            <person name="Pangilinan J."/>
            <person name="Park H.-J."/>
            <person name="Ramirez L."/>
            <person name="Alfaro M."/>
            <person name="Sun H."/>
            <person name="Tritt A."/>
            <person name="Yoshinaga Y."/>
            <person name="Zwiers L.-H."/>
            <person name="Turgeon B."/>
            <person name="Goodwin S."/>
            <person name="Spatafora J."/>
            <person name="Crous P."/>
            <person name="Grigoriev I."/>
        </authorList>
    </citation>
    <scope>NUCLEOTIDE SEQUENCE</scope>
    <source>
        <strain evidence="8">CBS 125425</strain>
    </source>
</reference>
<keyword evidence="4" id="KW-0720">Serine protease</keyword>
<feature type="region of interest" description="Disordered" evidence="5">
    <location>
        <begin position="334"/>
        <end position="357"/>
    </location>
</feature>
<dbReference type="SUPFAM" id="SSF52743">
    <property type="entry name" value="Subtilisin-like"/>
    <property type="match status" value="1"/>
</dbReference>
<accession>A0A9P4QT81</accession>
<feature type="compositionally biased region" description="Pro residues" evidence="5">
    <location>
        <begin position="340"/>
        <end position="353"/>
    </location>
</feature>
<evidence type="ECO:0000256" key="3">
    <source>
        <dbReference type="ARBA" id="ARBA00022801"/>
    </source>
</evidence>
<dbReference type="PANTHER" id="PTHR43806:SF11">
    <property type="entry name" value="CEREVISIN-RELATED"/>
    <property type="match status" value="1"/>
</dbReference>
<dbReference type="AlphaFoldDB" id="A0A9P4QT81"/>
<keyword evidence="9" id="KW-1185">Reference proteome</keyword>
<keyword evidence="3" id="KW-0378">Hydrolase</keyword>
<dbReference type="GO" id="GO:0004252">
    <property type="term" value="F:serine-type endopeptidase activity"/>
    <property type="evidence" value="ECO:0007669"/>
    <property type="project" value="InterPro"/>
</dbReference>
<comment type="similarity">
    <text evidence="1">Belongs to the peptidase S8 family.</text>
</comment>
<evidence type="ECO:0000313" key="8">
    <source>
        <dbReference type="EMBL" id="KAF2733352.1"/>
    </source>
</evidence>
<dbReference type="GO" id="GO:0006508">
    <property type="term" value="P:proteolysis"/>
    <property type="evidence" value="ECO:0007669"/>
    <property type="project" value="UniProtKB-KW"/>
</dbReference>